<organism evidence="2 3">
    <name type="scientific">Gemmatimonas phototrophica</name>
    <dbReference type="NCBI Taxonomy" id="1379270"/>
    <lineage>
        <taxon>Bacteria</taxon>
        <taxon>Pseudomonadati</taxon>
        <taxon>Gemmatimonadota</taxon>
        <taxon>Gemmatimonadia</taxon>
        <taxon>Gemmatimonadales</taxon>
        <taxon>Gemmatimonadaceae</taxon>
        <taxon>Gemmatimonas</taxon>
    </lineage>
</organism>
<name>A0A143BP89_9BACT</name>
<gene>
    <name evidence="2" type="ORF">GEMMAAP_19650</name>
</gene>
<keyword evidence="1" id="KW-0732">Signal</keyword>
<dbReference type="STRING" id="1379270.GEMMAAP_19650"/>
<dbReference type="AlphaFoldDB" id="A0A143BP89"/>
<reference evidence="2 3" key="2">
    <citation type="journal article" date="2016" name="Environ. Microbiol. Rep.">
        <title>Metagenomic evidence for the presence of phototrophic Gemmatimonadetes bacteria in diverse environments.</title>
        <authorList>
            <person name="Zeng Y."/>
            <person name="Baumbach J."/>
            <person name="Barbosa E.G."/>
            <person name="Azevedo V."/>
            <person name="Zhang C."/>
            <person name="Koblizek M."/>
        </authorList>
    </citation>
    <scope>NUCLEOTIDE SEQUENCE [LARGE SCALE GENOMIC DNA]</scope>
    <source>
        <strain evidence="2 3">AP64</strain>
    </source>
</reference>
<reference evidence="2 3" key="1">
    <citation type="journal article" date="2014" name="Proc. Natl. Acad. Sci. U.S.A.">
        <title>Functional type 2 photosynthetic reaction centers found in the rare bacterial phylum Gemmatimonadetes.</title>
        <authorList>
            <person name="Zeng Y."/>
            <person name="Feng F."/>
            <person name="Medova H."/>
            <person name="Dean J."/>
            <person name="Koblizek M."/>
        </authorList>
    </citation>
    <scope>NUCLEOTIDE SEQUENCE [LARGE SCALE GENOMIC DNA]</scope>
    <source>
        <strain evidence="2 3">AP64</strain>
    </source>
</reference>
<dbReference type="OrthoDB" id="8755784at2"/>
<feature type="chain" id="PRO_5007506924" description="DUF3828 domain-containing protein" evidence="1">
    <location>
        <begin position="21"/>
        <end position="168"/>
    </location>
</feature>
<dbReference type="Proteomes" id="UP000076404">
    <property type="component" value="Chromosome"/>
</dbReference>
<dbReference type="KEGG" id="gph:GEMMAAP_19650"/>
<protein>
    <recommendedName>
        <fullName evidence="4">DUF3828 domain-containing protein</fullName>
    </recommendedName>
</protein>
<evidence type="ECO:0000313" key="3">
    <source>
        <dbReference type="Proteomes" id="UP000076404"/>
    </source>
</evidence>
<feature type="signal peptide" evidence="1">
    <location>
        <begin position="1"/>
        <end position="20"/>
    </location>
</feature>
<accession>A0A143BP89</accession>
<sequence length="168" mass="18788">MRRTLALVTLCLLGVNCAPAGATRTAASPPSTVVAQLYHDYAWEVVFADGRARRKLLEEPRDVLTRYFDDRLADLLEQDRRCRERTKEVCNLSGSPIWHSNDPEAKRLSIAVGSDSTEIIVTFGRSYPPPDGEVVRLTYQVVVTPHGWRIHDVRFPDGGSLVELLSAK</sequence>
<proteinExistence type="predicted"/>
<evidence type="ECO:0000256" key="1">
    <source>
        <dbReference type="SAM" id="SignalP"/>
    </source>
</evidence>
<evidence type="ECO:0000313" key="2">
    <source>
        <dbReference type="EMBL" id="AMW06405.1"/>
    </source>
</evidence>
<dbReference type="RefSeq" id="WP_026848904.1">
    <property type="nucleotide sequence ID" value="NZ_CP011454.1"/>
</dbReference>
<keyword evidence="3" id="KW-1185">Reference proteome</keyword>
<evidence type="ECO:0008006" key="4">
    <source>
        <dbReference type="Google" id="ProtNLM"/>
    </source>
</evidence>
<dbReference type="EMBL" id="CP011454">
    <property type="protein sequence ID" value="AMW06405.1"/>
    <property type="molecule type" value="Genomic_DNA"/>
</dbReference>